<accession>A0A4Y8IRQ0</accession>
<comment type="caution">
    <text evidence="2">The sequence shown here is derived from an EMBL/GenBank/DDBJ whole genome shotgun (WGS) entry which is preliminary data.</text>
</comment>
<reference evidence="2 3" key="1">
    <citation type="submission" date="2019-03" db="EMBL/GenBank/DDBJ databases">
        <authorList>
            <person name="He R.-H."/>
        </authorList>
    </citation>
    <scope>NUCLEOTIDE SEQUENCE [LARGE SCALE GENOMIC DNA]</scope>
    <source>
        <strain evidence="3">SH 714</strain>
    </source>
</reference>
<dbReference type="Proteomes" id="UP000297975">
    <property type="component" value="Unassembled WGS sequence"/>
</dbReference>
<dbReference type="EMBL" id="SOPW01000002">
    <property type="protein sequence ID" value="TFB24481.1"/>
    <property type="molecule type" value="Genomic_DNA"/>
</dbReference>
<keyword evidence="3" id="KW-1185">Reference proteome</keyword>
<evidence type="ECO:0000313" key="3">
    <source>
        <dbReference type="Proteomes" id="UP000297975"/>
    </source>
</evidence>
<name>A0A4Y8IRQ0_9BACI</name>
<organism evidence="2 3">
    <name type="scientific">Filobacillus milosensis</name>
    <dbReference type="NCBI Taxonomy" id="94137"/>
    <lineage>
        <taxon>Bacteria</taxon>
        <taxon>Bacillati</taxon>
        <taxon>Bacillota</taxon>
        <taxon>Bacilli</taxon>
        <taxon>Bacillales</taxon>
        <taxon>Bacillaceae</taxon>
        <taxon>Filobacillus</taxon>
    </lineage>
</organism>
<evidence type="ECO:0000259" key="1">
    <source>
        <dbReference type="PROSITE" id="PS50965"/>
    </source>
</evidence>
<dbReference type="RefSeq" id="WP_134338840.1">
    <property type="nucleotide sequence ID" value="NZ_SOPW01000002.1"/>
</dbReference>
<dbReference type="InterPro" id="IPR011528">
    <property type="entry name" value="NERD"/>
</dbReference>
<evidence type="ECO:0000313" key="2">
    <source>
        <dbReference type="EMBL" id="TFB24481.1"/>
    </source>
</evidence>
<dbReference type="AlphaFoldDB" id="A0A4Y8IRQ0"/>
<gene>
    <name evidence="2" type="ORF">E3U55_03005</name>
</gene>
<proteinExistence type="predicted"/>
<dbReference type="OrthoDB" id="569879at2"/>
<dbReference type="Pfam" id="PF08378">
    <property type="entry name" value="NERD"/>
    <property type="match status" value="1"/>
</dbReference>
<dbReference type="PROSITE" id="PS50965">
    <property type="entry name" value="NERD"/>
    <property type="match status" value="1"/>
</dbReference>
<sequence>MVVKDHEVPLNLLSAISIYLRLSELYPNLQSVYNEILTYYSGYKGELALDYYLKFIDQKSRSILHSLRLPFINTFYQIDTLLLSANFFLMIEVKNLTGHIRFNHEKGRMYQQTEFEEKSYQDPLLQSNTHLHQFKSFLHNRGLGHVPVESLIVFVNQNARLSDDRDDSIIYGFQLMQKFEEILKKYPNSTISQTAIKQLQSALIKLNTPLHSNMLKQLGIMPNELLYGVICPTCMKLPMQRPFGTWLCPHCKNSDPKAHMRAFIEYTLLFSQFITNRQARKLLRLDSPDIIQKLFKKANFPHQGENRHRKYELNFNLQKEGLFLLNDFLKLKNNNSSEDTDILLD</sequence>
<feature type="domain" description="NERD" evidence="1">
    <location>
        <begin position="41"/>
        <end position="157"/>
    </location>
</feature>
<protein>
    <recommendedName>
        <fullName evidence="1">NERD domain-containing protein</fullName>
    </recommendedName>
</protein>